<dbReference type="AlphaFoldDB" id="A0A7R8XDQ1"/>
<keyword evidence="4" id="KW-1185">Reference proteome</keyword>
<reference evidence="3" key="1">
    <citation type="submission" date="2020-11" db="EMBL/GenBank/DDBJ databases">
        <authorList>
            <person name="Tran Van P."/>
        </authorList>
    </citation>
    <scope>NUCLEOTIDE SEQUENCE</scope>
</reference>
<dbReference type="Proteomes" id="UP000677054">
    <property type="component" value="Unassembled WGS sequence"/>
</dbReference>
<protein>
    <recommendedName>
        <fullName evidence="2">WH2 domain-containing protein</fullName>
    </recommendedName>
</protein>
<feature type="compositionally biased region" description="Polar residues" evidence="1">
    <location>
        <begin position="228"/>
        <end position="244"/>
    </location>
</feature>
<proteinExistence type="predicted"/>
<dbReference type="PROSITE" id="PS51082">
    <property type="entry name" value="WH2"/>
    <property type="match status" value="1"/>
</dbReference>
<evidence type="ECO:0000256" key="1">
    <source>
        <dbReference type="SAM" id="MobiDB-lite"/>
    </source>
</evidence>
<organism evidence="3">
    <name type="scientific">Darwinula stevensoni</name>
    <dbReference type="NCBI Taxonomy" id="69355"/>
    <lineage>
        <taxon>Eukaryota</taxon>
        <taxon>Metazoa</taxon>
        <taxon>Ecdysozoa</taxon>
        <taxon>Arthropoda</taxon>
        <taxon>Crustacea</taxon>
        <taxon>Oligostraca</taxon>
        <taxon>Ostracoda</taxon>
        <taxon>Podocopa</taxon>
        <taxon>Podocopida</taxon>
        <taxon>Darwinulocopina</taxon>
        <taxon>Darwinuloidea</taxon>
        <taxon>Darwinulidae</taxon>
        <taxon>Darwinula</taxon>
    </lineage>
</organism>
<feature type="compositionally biased region" description="Pro residues" evidence="1">
    <location>
        <begin position="354"/>
        <end position="389"/>
    </location>
</feature>
<evidence type="ECO:0000313" key="4">
    <source>
        <dbReference type="Proteomes" id="UP000677054"/>
    </source>
</evidence>
<dbReference type="Pfam" id="PF02205">
    <property type="entry name" value="WH2"/>
    <property type="match status" value="1"/>
</dbReference>
<feature type="compositionally biased region" description="Basic and acidic residues" evidence="1">
    <location>
        <begin position="29"/>
        <end position="42"/>
    </location>
</feature>
<feature type="compositionally biased region" description="Polar residues" evidence="1">
    <location>
        <begin position="332"/>
        <end position="347"/>
    </location>
</feature>
<dbReference type="InterPro" id="IPR003124">
    <property type="entry name" value="WH2_dom"/>
</dbReference>
<evidence type="ECO:0000313" key="3">
    <source>
        <dbReference type="EMBL" id="CAD7247970.1"/>
    </source>
</evidence>
<accession>A0A7R8XDQ1</accession>
<dbReference type="OrthoDB" id="5877983at2759"/>
<dbReference type="EMBL" id="LR901170">
    <property type="protein sequence ID" value="CAD7247970.1"/>
    <property type="molecule type" value="Genomic_DNA"/>
</dbReference>
<dbReference type="GO" id="GO:0003779">
    <property type="term" value="F:actin binding"/>
    <property type="evidence" value="ECO:0007669"/>
    <property type="project" value="InterPro"/>
</dbReference>
<evidence type="ECO:0000259" key="2">
    <source>
        <dbReference type="PROSITE" id="PS51082"/>
    </source>
</evidence>
<gene>
    <name evidence="3" type="ORF">DSTB1V02_LOCUS7793</name>
</gene>
<sequence>MSIPPPPPGPPPPPPPGGGTLRSKGKPKSSADEHSALLESIRKGKALKHAVTNDRSAPIIGKTNGGGGPVSSTGTLRGGPGPVSSTGTLRGGPGPVSSTGTLRGGPGPVSSTGTLRGGPTSSPPSHAPTTGPVGLGILFADGIPKLRPTGPKISFGSTVDSGFNPPPPRPNASAKAVSPRNSFLHTGGRGSDGMTGTLKAKPQPPPQSAKPAINMGESGSICFPSGKAASTPSMSQILERSLPSSAVVRKGPPPSIPPMKSLAPRPPNQTQLIKPAPPPKLNLSRAQSMRHGPASPTSPTTPIRSQDDLHSPPPMGQPASIRSLAPPPPPTRNRSFPQAINSLGVSQSPLRAAPRPPSVRPPPPPTKSLAPPSQPPPPPPPNVPPPPSKTGPLNATLKRPFMPQQSSPPIPPARNSSMGKNNRVSKRPPAPPPPQGATPVVVQLGKFYESNVSQC</sequence>
<feature type="compositionally biased region" description="Pro residues" evidence="1">
    <location>
        <begin position="1"/>
        <end position="17"/>
    </location>
</feature>
<dbReference type="EMBL" id="CAJPEV010001653">
    <property type="protein sequence ID" value="CAG0893714.1"/>
    <property type="molecule type" value="Genomic_DNA"/>
</dbReference>
<feature type="domain" description="WH2" evidence="2">
    <location>
        <begin position="33"/>
        <end position="50"/>
    </location>
</feature>
<name>A0A7R8XDQ1_9CRUS</name>
<feature type="region of interest" description="Disordered" evidence="1">
    <location>
        <begin position="1"/>
        <end position="442"/>
    </location>
</feature>
<feature type="compositionally biased region" description="Polar residues" evidence="1">
    <location>
        <begin position="295"/>
        <end position="304"/>
    </location>
</feature>